<accession>A0A8R1ES88</accession>
<protein>
    <submittedName>
        <fullName evidence="1">Uncharacterized protein</fullName>
    </submittedName>
</protein>
<evidence type="ECO:0000313" key="2">
    <source>
        <dbReference type="Proteomes" id="UP000005237"/>
    </source>
</evidence>
<dbReference type="EnsemblMetazoa" id="CJA43097b.1">
    <property type="protein sequence ID" value="CJA43097b.1"/>
    <property type="gene ID" value="WBGene00218945"/>
</dbReference>
<organism evidence="1 2">
    <name type="scientific">Caenorhabditis japonica</name>
    <dbReference type="NCBI Taxonomy" id="281687"/>
    <lineage>
        <taxon>Eukaryota</taxon>
        <taxon>Metazoa</taxon>
        <taxon>Ecdysozoa</taxon>
        <taxon>Nematoda</taxon>
        <taxon>Chromadorea</taxon>
        <taxon>Rhabditida</taxon>
        <taxon>Rhabditina</taxon>
        <taxon>Rhabditomorpha</taxon>
        <taxon>Rhabditoidea</taxon>
        <taxon>Rhabditidae</taxon>
        <taxon>Peloderinae</taxon>
        <taxon>Caenorhabditis</taxon>
    </lineage>
</organism>
<proteinExistence type="predicted"/>
<reference evidence="1" key="2">
    <citation type="submission" date="2022-06" db="UniProtKB">
        <authorList>
            <consortium name="EnsemblMetazoa"/>
        </authorList>
    </citation>
    <scope>IDENTIFICATION</scope>
    <source>
        <strain evidence="1">DF5081</strain>
    </source>
</reference>
<reference evidence="2" key="1">
    <citation type="submission" date="2010-08" db="EMBL/GenBank/DDBJ databases">
        <authorList>
            <consortium name="Caenorhabditis japonica Sequencing Consortium"/>
            <person name="Wilson R.K."/>
        </authorList>
    </citation>
    <scope>NUCLEOTIDE SEQUENCE [LARGE SCALE GENOMIC DNA]</scope>
    <source>
        <strain evidence="2">DF5081</strain>
    </source>
</reference>
<evidence type="ECO:0000313" key="1">
    <source>
        <dbReference type="EnsemblMetazoa" id="CJA43097b.1"/>
    </source>
</evidence>
<name>A0A8R1ES88_CAEJA</name>
<dbReference type="AlphaFoldDB" id="A0A8R1ES88"/>
<keyword evidence="2" id="KW-1185">Reference proteome</keyword>
<dbReference type="Proteomes" id="UP000005237">
    <property type="component" value="Unassembled WGS sequence"/>
</dbReference>
<sequence length="72" mass="8297">MCNMVFKMVWGIGIDKMKEKKICSSTKAVKISQGIEWAKIKEDVEMKENVMTEEEKLNEISARVIQEESLCV</sequence>